<keyword evidence="3" id="KW-1185">Reference proteome</keyword>
<dbReference type="InterPro" id="IPR036291">
    <property type="entry name" value="NAD(P)-bd_dom_sf"/>
</dbReference>
<accession>A0ABV3MAK5</accession>
<dbReference type="Proteomes" id="UP001554047">
    <property type="component" value="Unassembled WGS sequence"/>
</dbReference>
<feature type="domain" description="NAD(P)-binding" evidence="1">
    <location>
        <begin position="7"/>
        <end position="188"/>
    </location>
</feature>
<evidence type="ECO:0000259" key="1">
    <source>
        <dbReference type="Pfam" id="PF13460"/>
    </source>
</evidence>
<name>A0ABV3MAK5_9ENTE</name>
<dbReference type="Pfam" id="PF13460">
    <property type="entry name" value="NAD_binding_10"/>
    <property type="match status" value="1"/>
</dbReference>
<dbReference type="RefSeq" id="WP_196044156.1">
    <property type="nucleotide sequence ID" value="NZ_JBFDTA010000006.1"/>
</dbReference>
<evidence type="ECO:0000313" key="2">
    <source>
        <dbReference type="EMBL" id="MEW3465473.1"/>
    </source>
</evidence>
<dbReference type="SUPFAM" id="SSF51735">
    <property type="entry name" value="NAD(P)-binding Rossmann-fold domains"/>
    <property type="match status" value="1"/>
</dbReference>
<gene>
    <name evidence="2" type="ORF">AB1I55_05035</name>
</gene>
<dbReference type="Gene3D" id="3.40.50.720">
    <property type="entry name" value="NAD(P)-binding Rossmann-like Domain"/>
    <property type="match status" value="1"/>
</dbReference>
<sequence length="222" mass="24482">MKIFVVGATGRVGQKLIAFLEKQGHIVYAGARSSEKITETENIKPVFFDLHTEPEEMAAKFADAEAVYFVAGSRGKDLLQSDLYGAVKVMQAAESKGIKRYIHLSSAYALEPEQWQREGMASLMDYTIAKFFSDRWLIDNTSLDYTILQPGALKETPGSSLIEISETTSGAIPIEDVAVLLGEMLERPATYQKVIKVQAGETPISEALDQLQGVPLGLKRMY</sequence>
<proteinExistence type="predicted"/>
<protein>
    <submittedName>
        <fullName evidence="2">NAD(P)H-binding protein</fullName>
    </submittedName>
</protein>
<dbReference type="EMBL" id="JBFDTB010000005">
    <property type="protein sequence ID" value="MEW3465473.1"/>
    <property type="molecule type" value="Genomic_DNA"/>
</dbReference>
<organism evidence="2 3">
    <name type="scientific">Enterococcus entomosocium</name>
    <dbReference type="NCBI Taxonomy" id="3034352"/>
    <lineage>
        <taxon>Bacteria</taxon>
        <taxon>Bacillati</taxon>
        <taxon>Bacillota</taxon>
        <taxon>Bacilli</taxon>
        <taxon>Lactobacillales</taxon>
        <taxon>Enterococcaceae</taxon>
        <taxon>Enterococcus</taxon>
    </lineage>
</organism>
<dbReference type="InterPro" id="IPR016040">
    <property type="entry name" value="NAD(P)-bd_dom"/>
</dbReference>
<comment type="caution">
    <text evidence="2">The sequence shown here is derived from an EMBL/GenBank/DDBJ whole genome shotgun (WGS) entry which is preliminary data.</text>
</comment>
<evidence type="ECO:0000313" key="3">
    <source>
        <dbReference type="Proteomes" id="UP001554047"/>
    </source>
</evidence>
<reference evidence="2 3" key="1">
    <citation type="submission" date="2024-05" db="EMBL/GenBank/DDBJ databases">
        <title>Human gut microbiome strain richness.</title>
        <authorList>
            <person name="Chen-Liaw A."/>
        </authorList>
    </citation>
    <scope>NUCLEOTIDE SEQUENCE [LARGE SCALE GENOMIC DNA]</scope>
    <source>
        <strain evidence="2 3">J1100102st1_G3_J1100102_180507</strain>
    </source>
</reference>
<dbReference type="PANTHER" id="PTHR15020:SF50">
    <property type="entry name" value="UPF0659 PROTEIN YMR090W"/>
    <property type="match status" value="1"/>
</dbReference>
<dbReference type="PANTHER" id="PTHR15020">
    <property type="entry name" value="FLAVIN REDUCTASE-RELATED"/>
    <property type="match status" value="1"/>
</dbReference>